<evidence type="ECO:0000313" key="5">
    <source>
        <dbReference type="Proteomes" id="UP001361239"/>
    </source>
</evidence>
<sequence>MVEDEPLIRMLAVEMVEDAGFVAIEAVNADDAILILEARSDIRVVFTDIQMPGSLDGMRLAARVRDLWPPIEIIITSGNVTRDKVVLPSRAQFVPKPYRPAEVIGLLERMAR</sequence>
<dbReference type="SUPFAM" id="SSF52172">
    <property type="entry name" value="CheY-like"/>
    <property type="match status" value="1"/>
</dbReference>
<dbReference type="SMART" id="SM00448">
    <property type="entry name" value="REC"/>
    <property type="match status" value="1"/>
</dbReference>
<dbReference type="PANTHER" id="PTHR44591">
    <property type="entry name" value="STRESS RESPONSE REGULATOR PROTEIN 1"/>
    <property type="match status" value="1"/>
</dbReference>
<comment type="caution">
    <text evidence="4">The sequence shown here is derived from an EMBL/GenBank/DDBJ whole genome shotgun (WGS) entry which is preliminary data.</text>
</comment>
<dbReference type="RefSeq" id="WP_339589510.1">
    <property type="nucleotide sequence ID" value="NZ_JBBHJZ010000009.1"/>
</dbReference>
<feature type="modified residue" description="4-aspartylphosphate" evidence="2">
    <location>
        <position position="48"/>
    </location>
</feature>
<reference evidence="4 5" key="1">
    <citation type="submission" date="2024-03" db="EMBL/GenBank/DDBJ databases">
        <authorList>
            <person name="Jo J.-H."/>
        </authorList>
    </citation>
    <scope>NUCLEOTIDE SEQUENCE [LARGE SCALE GENOMIC DNA]</scope>
    <source>
        <strain evidence="4 5">PS1R-30</strain>
    </source>
</reference>
<evidence type="ECO:0000313" key="4">
    <source>
        <dbReference type="EMBL" id="MEJ5979574.1"/>
    </source>
</evidence>
<evidence type="ECO:0000256" key="1">
    <source>
        <dbReference type="ARBA" id="ARBA00022553"/>
    </source>
</evidence>
<dbReference type="InterPro" id="IPR050595">
    <property type="entry name" value="Bact_response_regulator"/>
</dbReference>
<protein>
    <submittedName>
        <fullName evidence="4">Response regulator</fullName>
    </submittedName>
</protein>
<proteinExistence type="predicted"/>
<keyword evidence="5" id="KW-1185">Reference proteome</keyword>
<evidence type="ECO:0000256" key="2">
    <source>
        <dbReference type="PROSITE-ProRule" id="PRU00169"/>
    </source>
</evidence>
<keyword evidence="1 2" id="KW-0597">Phosphoprotein</keyword>
<dbReference type="Proteomes" id="UP001361239">
    <property type="component" value="Unassembled WGS sequence"/>
</dbReference>
<dbReference type="InterPro" id="IPR001789">
    <property type="entry name" value="Sig_transdc_resp-reg_receiver"/>
</dbReference>
<dbReference type="InterPro" id="IPR011006">
    <property type="entry name" value="CheY-like_superfamily"/>
</dbReference>
<dbReference type="EMBL" id="JBBHJZ010000009">
    <property type="protein sequence ID" value="MEJ5979574.1"/>
    <property type="molecule type" value="Genomic_DNA"/>
</dbReference>
<accession>A0ABU8S2J5</accession>
<dbReference type="Gene3D" id="3.40.50.2300">
    <property type="match status" value="1"/>
</dbReference>
<name>A0ABU8S2J5_9SPHN</name>
<organism evidence="4 5">
    <name type="scientific">Novosphingobium anseongense</name>
    <dbReference type="NCBI Taxonomy" id="3133436"/>
    <lineage>
        <taxon>Bacteria</taxon>
        <taxon>Pseudomonadati</taxon>
        <taxon>Pseudomonadota</taxon>
        <taxon>Alphaproteobacteria</taxon>
        <taxon>Sphingomonadales</taxon>
        <taxon>Sphingomonadaceae</taxon>
        <taxon>Novosphingobium</taxon>
    </lineage>
</organism>
<evidence type="ECO:0000259" key="3">
    <source>
        <dbReference type="PROSITE" id="PS50110"/>
    </source>
</evidence>
<gene>
    <name evidence="4" type="ORF">WG901_23180</name>
</gene>
<dbReference type="PROSITE" id="PS50110">
    <property type="entry name" value="RESPONSE_REGULATORY"/>
    <property type="match status" value="1"/>
</dbReference>
<feature type="domain" description="Response regulatory" evidence="3">
    <location>
        <begin position="1"/>
        <end position="111"/>
    </location>
</feature>
<dbReference type="PANTHER" id="PTHR44591:SF21">
    <property type="entry name" value="TWO-COMPONENT RESPONSE REGULATOR"/>
    <property type="match status" value="1"/>
</dbReference>
<dbReference type="Pfam" id="PF00072">
    <property type="entry name" value="Response_reg"/>
    <property type="match status" value="1"/>
</dbReference>